<dbReference type="Proteomes" id="UP000593564">
    <property type="component" value="Unassembled WGS sequence"/>
</dbReference>
<protein>
    <submittedName>
        <fullName evidence="2">Uncharacterized protein</fullName>
    </submittedName>
</protein>
<dbReference type="GO" id="GO:0007265">
    <property type="term" value="P:Ras protein signal transduction"/>
    <property type="evidence" value="ECO:0007669"/>
    <property type="project" value="TreeGrafter"/>
</dbReference>
<dbReference type="GO" id="GO:0016567">
    <property type="term" value="P:protein ubiquitination"/>
    <property type="evidence" value="ECO:0007669"/>
    <property type="project" value="TreeGrafter"/>
</dbReference>
<gene>
    <name evidence="2" type="ORF">HYC85_017384</name>
</gene>
<evidence type="ECO:0000313" key="2">
    <source>
        <dbReference type="EMBL" id="KAF5947156.1"/>
    </source>
</evidence>
<reference evidence="2 3" key="2">
    <citation type="submission" date="2020-07" db="EMBL/GenBank/DDBJ databases">
        <title>Genome assembly of wild tea tree DASZ reveals pedigree and selection history of tea varieties.</title>
        <authorList>
            <person name="Zhang W."/>
        </authorList>
    </citation>
    <scope>NUCLEOTIDE SEQUENCE [LARGE SCALE GENOMIC DNA]</scope>
    <source>
        <strain evidence="3">cv. G240</strain>
        <tissue evidence="2">Leaf</tissue>
    </source>
</reference>
<keyword evidence="1" id="KW-0175">Coiled coil</keyword>
<reference evidence="3" key="1">
    <citation type="journal article" date="2020" name="Nat. Commun.">
        <title>Genome assembly of wild tea tree DASZ reveals pedigree and selection history of tea varieties.</title>
        <authorList>
            <person name="Zhang W."/>
            <person name="Zhang Y."/>
            <person name="Qiu H."/>
            <person name="Guo Y."/>
            <person name="Wan H."/>
            <person name="Zhang X."/>
            <person name="Scossa F."/>
            <person name="Alseekh S."/>
            <person name="Zhang Q."/>
            <person name="Wang P."/>
            <person name="Xu L."/>
            <person name="Schmidt M.H."/>
            <person name="Jia X."/>
            <person name="Li D."/>
            <person name="Zhu A."/>
            <person name="Guo F."/>
            <person name="Chen W."/>
            <person name="Ni D."/>
            <person name="Usadel B."/>
            <person name="Fernie A.R."/>
            <person name="Wen W."/>
        </authorList>
    </citation>
    <scope>NUCLEOTIDE SEQUENCE [LARGE SCALE GENOMIC DNA]</scope>
    <source>
        <strain evidence="3">cv. G240</strain>
    </source>
</reference>
<dbReference type="PANTHER" id="PTHR24007:SF7">
    <property type="entry name" value="BRCA1-ASSOCIATED PROTEIN"/>
    <property type="match status" value="1"/>
</dbReference>
<name>A0A7J7H5W5_CAMSI</name>
<proteinExistence type="predicted"/>
<accession>A0A7J7H5W5</accession>
<dbReference type="PANTHER" id="PTHR24007">
    <property type="entry name" value="BRCA1-ASSOCIATED PROTEIN"/>
    <property type="match status" value="1"/>
</dbReference>
<dbReference type="AlphaFoldDB" id="A0A7J7H5W5"/>
<dbReference type="GO" id="GO:0005737">
    <property type="term" value="C:cytoplasm"/>
    <property type="evidence" value="ECO:0007669"/>
    <property type="project" value="TreeGrafter"/>
</dbReference>
<feature type="coiled-coil region" evidence="1">
    <location>
        <begin position="106"/>
        <end position="133"/>
    </location>
</feature>
<comment type="caution">
    <text evidence="2">The sequence shown here is derived from an EMBL/GenBank/DDBJ whole genome shotgun (WGS) entry which is preliminary data.</text>
</comment>
<dbReference type="EMBL" id="JACBKZ010000007">
    <property type="protein sequence ID" value="KAF5947156.1"/>
    <property type="molecule type" value="Genomic_DNA"/>
</dbReference>
<sequence>MDESGEHRKLQLQELEEIRNDAYENAMIYKEKTKAFHDRMISRKEFNVGQKVLLYHSRLPLFPELALILFEIVNEYSELLTTQLENQKIYFESLLREVEEETEREISEAIEKAASGNQKLQKMQAKLDKCDEEKSFFDEINKSLLKNQDILKASIVEIEERRRRL</sequence>
<organism evidence="2 3">
    <name type="scientific">Camellia sinensis</name>
    <name type="common">Tea plant</name>
    <name type="synonym">Thea sinensis</name>
    <dbReference type="NCBI Taxonomy" id="4442"/>
    <lineage>
        <taxon>Eukaryota</taxon>
        <taxon>Viridiplantae</taxon>
        <taxon>Streptophyta</taxon>
        <taxon>Embryophyta</taxon>
        <taxon>Tracheophyta</taxon>
        <taxon>Spermatophyta</taxon>
        <taxon>Magnoliopsida</taxon>
        <taxon>eudicotyledons</taxon>
        <taxon>Gunneridae</taxon>
        <taxon>Pentapetalae</taxon>
        <taxon>asterids</taxon>
        <taxon>Ericales</taxon>
        <taxon>Theaceae</taxon>
        <taxon>Camellia</taxon>
    </lineage>
</organism>
<keyword evidence="3" id="KW-1185">Reference proteome</keyword>
<evidence type="ECO:0000313" key="3">
    <source>
        <dbReference type="Proteomes" id="UP000593564"/>
    </source>
</evidence>
<dbReference type="GO" id="GO:0061630">
    <property type="term" value="F:ubiquitin protein ligase activity"/>
    <property type="evidence" value="ECO:0007669"/>
    <property type="project" value="TreeGrafter"/>
</dbReference>
<evidence type="ECO:0000256" key="1">
    <source>
        <dbReference type="SAM" id="Coils"/>
    </source>
</evidence>